<dbReference type="PANTHER" id="PTHR46157:SF4">
    <property type="entry name" value="K(+) EFFLUX ANTIPORTER 3, CHLOROPLASTIC"/>
    <property type="match status" value="1"/>
</dbReference>
<keyword evidence="6" id="KW-0630">Potassium</keyword>
<protein>
    <submittedName>
        <fullName evidence="12">Cation:proton antiporter</fullName>
    </submittedName>
</protein>
<feature type="transmembrane region" description="Helical" evidence="10">
    <location>
        <begin position="343"/>
        <end position="365"/>
    </location>
</feature>
<feature type="transmembrane region" description="Helical" evidence="10">
    <location>
        <begin position="103"/>
        <end position="122"/>
    </location>
</feature>
<comment type="caution">
    <text evidence="12">The sequence shown here is derived from an EMBL/GenBank/DDBJ whole genome shotgun (WGS) entry which is preliminary data.</text>
</comment>
<proteinExistence type="predicted"/>
<keyword evidence="5 10" id="KW-0812">Transmembrane</keyword>
<evidence type="ECO:0000256" key="1">
    <source>
        <dbReference type="ARBA" id="ARBA00004141"/>
    </source>
</evidence>
<keyword evidence="7 10" id="KW-1133">Transmembrane helix</keyword>
<evidence type="ECO:0000313" key="12">
    <source>
        <dbReference type="EMBL" id="MBY8338243.1"/>
    </source>
</evidence>
<dbReference type="Proteomes" id="UP000759298">
    <property type="component" value="Unassembled WGS sequence"/>
</dbReference>
<evidence type="ECO:0000256" key="6">
    <source>
        <dbReference type="ARBA" id="ARBA00022958"/>
    </source>
</evidence>
<feature type="domain" description="RCK N-terminal" evidence="11">
    <location>
        <begin position="412"/>
        <end position="529"/>
    </location>
</feature>
<dbReference type="InterPro" id="IPR003148">
    <property type="entry name" value="RCK_N"/>
</dbReference>
<feature type="transmembrane region" description="Helical" evidence="10">
    <location>
        <begin position="284"/>
        <end position="302"/>
    </location>
</feature>
<feature type="transmembrane region" description="Helical" evidence="10">
    <location>
        <begin position="162"/>
        <end position="186"/>
    </location>
</feature>
<evidence type="ECO:0000259" key="11">
    <source>
        <dbReference type="PROSITE" id="PS51201"/>
    </source>
</evidence>
<keyword evidence="4" id="KW-0633">Potassium transport</keyword>
<dbReference type="RefSeq" id="WP_222825727.1">
    <property type="nucleotide sequence ID" value="NZ_JAHWXP010000004.1"/>
</dbReference>
<dbReference type="EMBL" id="JAHWXP010000004">
    <property type="protein sequence ID" value="MBY8338243.1"/>
    <property type="molecule type" value="Genomic_DNA"/>
</dbReference>
<dbReference type="Gene3D" id="3.40.50.720">
    <property type="entry name" value="NAD(P)-binding Rossmann-like Domain"/>
    <property type="match status" value="1"/>
</dbReference>
<evidence type="ECO:0000256" key="10">
    <source>
        <dbReference type="SAM" id="Phobius"/>
    </source>
</evidence>
<feature type="transmembrane region" description="Helical" evidence="10">
    <location>
        <begin position="308"/>
        <end position="331"/>
    </location>
</feature>
<dbReference type="Pfam" id="PF02254">
    <property type="entry name" value="TrkA_N"/>
    <property type="match status" value="1"/>
</dbReference>
<keyword evidence="2" id="KW-0813">Transport</keyword>
<feature type="transmembrane region" description="Helical" evidence="10">
    <location>
        <begin position="198"/>
        <end position="219"/>
    </location>
</feature>
<feature type="transmembrane region" description="Helical" evidence="10">
    <location>
        <begin position="12"/>
        <end position="29"/>
    </location>
</feature>
<sequence>MAGELQPTTALSDALVILGAAGIVIPLFARFRITPVIGFLLIGILVGPYGLGALTPEIKWLTAVTISEPDSLAIFAEFGIILLLFTIGLELSFNRLWQMRRLVFGLGALELTIIGTSIALVLAMMGQYWTGAMALGLALALSSTAIVLPISGTSSPVGKAALSMLLFEDIAIVPIIFMLGALAPYAQADGLTGLWTTLWQGAAVIAVLLILGRYALPVLFAQAARTKSPEVFLAATLVVVIGASLATGITGLSPIVGALIAGLLIAETDFHGEVETIIEPFKGLALGIFLITIGMSIDLKALADNVGIILTAVVLVLSFKALVTGLLLRMMGARRNTATETGILMASPSETTLIVLSAASSAMLIQPGTTQFWQIVTAIGLTVTPLLAFVGRAVARRVDPVPDPARDQSAPAGRVIVVGGGRVGRLIADMLRVHEKPYVAIESDADLALQDKRDGYNVIFGNAARLETLRALRVEDASAIVLTMDAPVLAQQLVARLRRNYPDLLIVARARDASHAALLYQAGASHAVPETLESSLQLSEAVLVDIGVAMGPVIASIHEKRDEMRKQIQTEGALEYAPKLRTSTVSATAPSNVPADLSSD</sequence>
<evidence type="ECO:0000256" key="3">
    <source>
        <dbReference type="ARBA" id="ARBA00022449"/>
    </source>
</evidence>
<dbReference type="InterPro" id="IPR036291">
    <property type="entry name" value="NAD(P)-bd_dom_sf"/>
</dbReference>
<accession>A0ABS7PIB7</accession>
<keyword evidence="8" id="KW-0406">Ion transport</keyword>
<gene>
    <name evidence="12" type="ORF">KYN89_14430</name>
</gene>
<feature type="transmembrane region" description="Helical" evidence="10">
    <location>
        <begin position="72"/>
        <end position="91"/>
    </location>
</feature>
<evidence type="ECO:0000256" key="5">
    <source>
        <dbReference type="ARBA" id="ARBA00022692"/>
    </source>
</evidence>
<evidence type="ECO:0000256" key="8">
    <source>
        <dbReference type="ARBA" id="ARBA00023065"/>
    </source>
</evidence>
<dbReference type="Gene3D" id="1.20.1530.20">
    <property type="match status" value="1"/>
</dbReference>
<keyword evidence="9 10" id="KW-0472">Membrane</keyword>
<evidence type="ECO:0000313" key="13">
    <source>
        <dbReference type="Proteomes" id="UP000759298"/>
    </source>
</evidence>
<evidence type="ECO:0000256" key="7">
    <source>
        <dbReference type="ARBA" id="ARBA00022989"/>
    </source>
</evidence>
<dbReference type="Pfam" id="PF00999">
    <property type="entry name" value="Na_H_Exchanger"/>
    <property type="match status" value="1"/>
</dbReference>
<keyword evidence="13" id="KW-1185">Reference proteome</keyword>
<comment type="subcellular location">
    <subcellularLocation>
        <location evidence="1">Membrane</location>
        <topology evidence="1">Multi-pass membrane protein</topology>
    </subcellularLocation>
</comment>
<reference evidence="12 13" key="1">
    <citation type="submission" date="2021-07" db="EMBL/GenBank/DDBJ databases">
        <title>Alteriqipengyuania abyssalis NZ-12B nov, sp.nov isolated from deep sea sponge in pacific ocean.</title>
        <authorList>
            <person name="Tareen S."/>
            <person name="Wink J."/>
        </authorList>
    </citation>
    <scope>NUCLEOTIDE SEQUENCE [LARGE SCALE GENOMIC DNA]</scope>
    <source>
        <strain evidence="12 13">NZ-12B</strain>
    </source>
</reference>
<feature type="transmembrane region" description="Helical" evidence="10">
    <location>
        <begin position="128"/>
        <end position="150"/>
    </location>
</feature>
<dbReference type="InterPro" id="IPR006153">
    <property type="entry name" value="Cation/H_exchanger_TM"/>
</dbReference>
<evidence type="ECO:0000256" key="2">
    <source>
        <dbReference type="ARBA" id="ARBA00022448"/>
    </source>
</evidence>
<dbReference type="SUPFAM" id="SSF51735">
    <property type="entry name" value="NAD(P)-binding Rossmann-fold domains"/>
    <property type="match status" value="1"/>
</dbReference>
<dbReference type="InterPro" id="IPR038770">
    <property type="entry name" value="Na+/solute_symporter_sf"/>
</dbReference>
<evidence type="ECO:0000256" key="9">
    <source>
        <dbReference type="ARBA" id="ARBA00023136"/>
    </source>
</evidence>
<feature type="transmembrane region" description="Helical" evidence="10">
    <location>
        <begin position="36"/>
        <end position="52"/>
    </location>
</feature>
<keyword evidence="3" id="KW-0050">Antiport</keyword>
<name>A0ABS7PIB7_9SPHN</name>
<dbReference type="PROSITE" id="PS51201">
    <property type="entry name" value="RCK_N"/>
    <property type="match status" value="1"/>
</dbReference>
<feature type="transmembrane region" description="Helical" evidence="10">
    <location>
        <begin position="231"/>
        <end position="249"/>
    </location>
</feature>
<feature type="transmembrane region" description="Helical" evidence="10">
    <location>
        <begin position="371"/>
        <end position="390"/>
    </location>
</feature>
<dbReference type="PANTHER" id="PTHR46157">
    <property type="entry name" value="K(+) EFFLUX ANTIPORTER 3, CHLOROPLASTIC"/>
    <property type="match status" value="1"/>
</dbReference>
<evidence type="ECO:0000256" key="4">
    <source>
        <dbReference type="ARBA" id="ARBA00022538"/>
    </source>
</evidence>
<organism evidence="12 13">
    <name type="scientific">Alteriqipengyuania abyssalis</name>
    <dbReference type="NCBI Taxonomy" id="2860200"/>
    <lineage>
        <taxon>Bacteria</taxon>
        <taxon>Pseudomonadati</taxon>
        <taxon>Pseudomonadota</taxon>
        <taxon>Alphaproteobacteria</taxon>
        <taxon>Sphingomonadales</taxon>
        <taxon>Erythrobacteraceae</taxon>
        <taxon>Alteriqipengyuania</taxon>
    </lineage>
</organism>